<reference evidence="1" key="1">
    <citation type="submission" date="2021-07" db="EMBL/GenBank/DDBJ databases">
        <title>Genome Resource of American Ginseng Black Spot Pathogen Alternaria panax.</title>
        <authorList>
            <person name="Qiu C."/>
            <person name="Wang W."/>
            <person name="Liu Z."/>
        </authorList>
    </citation>
    <scope>NUCLEOTIDE SEQUENCE</scope>
    <source>
        <strain evidence="1">BNCC115425</strain>
    </source>
</reference>
<evidence type="ECO:0000313" key="1">
    <source>
        <dbReference type="EMBL" id="KAG9187313.1"/>
    </source>
</evidence>
<dbReference type="EMBL" id="JAANER010000007">
    <property type="protein sequence ID" value="KAG9187313.1"/>
    <property type="molecule type" value="Genomic_DNA"/>
</dbReference>
<name>A0AAD4FCA3_9PLEO</name>
<organism evidence="1 2">
    <name type="scientific">Alternaria panax</name>
    <dbReference type="NCBI Taxonomy" id="48097"/>
    <lineage>
        <taxon>Eukaryota</taxon>
        <taxon>Fungi</taxon>
        <taxon>Dikarya</taxon>
        <taxon>Ascomycota</taxon>
        <taxon>Pezizomycotina</taxon>
        <taxon>Dothideomycetes</taxon>
        <taxon>Pleosporomycetidae</taxon>
        <taxon>Pleosporales</taxon>
        <taxon>Pleosporineae</taxon>
        <taxon>Pleosporaceae</taxon>
        <taxon>Alternaria</taxon>
        <taxon>Alternaria sect. Panax</taxon>
    </lineage>
</organism>
<proteinExistence type="predicted"/>
<sequence length="121" mass="13908">MDCHLKDRDVVLAQLERLAGLDKDADILVIIEAGHGNKAQIIDRVRRVLRMIFPLLQRLYHLGIYIHVVINPAYTASKIKDGSNVTFSIAHDGPWRYEMTPENTDFTVAGFEHHLRERFEA</sequence>
<evidence type="ECO:0000313" key="2">
    <source>
        <dbReference type="Proteomes" id="UP001199106"/>
    </source>
</evidence>
<protein>
    <submittedName>
        <fullName evidence="1">Uncharacterized protein</fullName>
    </submittedName>
</protein>
<gene>
    <name evidence="1" type="ORF">G6011_05184</name>
</gene>
<dbReference type="Proteomes" id="UP001199106">
    <property type="component" value="Unassembled WGS sequence"/>
</dbReference>
<dbReference type="AlphaFoldDB" id="A0AAD4FCA3"/>
<keyword evidence="2" id="KW-1185">Reference proteome</keyword>
<comment type="caution">
    <text evidence="1">The sequence shown here is derived from an EMBL/GenBank/DDBJ whole genome shotgun (WGS) entry which is preliminary data.</text>
</comment>
<accession>A0AAD4FCA3</accession>